<dbReference type="PROSITE" id="PS51257">
    <property type="entry name" value="PROKAR_LIPOPROTEIN"/>
    <property type="match status" value="1"/>
</dbReference>
<dbReference type="AlphaFoldDB" id="A0A9D1MXP5"/>
<dbReference type="InterPro" id="IPR011335">
    <property type="entry name" value="Restrct_endonuc-II-like"/>
</dbReference>
<dbReference type="GO" id="GO:0009307">
    <property type="term" value="P:DNA restriction-modification system"/>
    <property type="evidence" value="ECO:0007669"/>
    <property type="project" value="InterPro"/>
</dbReference>
<feature type="domain" description="Restriction endonuclease type IV Mrr" evidence="3">
    <location>
        <begin position="151"/>
        <end position="256"/>
    </location>
</feature>
<evidence type="ECO:0000313" key="5">
    <source>
        <dbReference type="Proteomes" id="UP000886852"/>
    </source>
</evidence>
<comment type="caution">
    <text evidence="4">The sequence shown here is derived from an EMBL/GenBank/DDBJ whole genome shotgun (WGS) entry which is preliminary data.</text>
</comment>
<dbReference type="Gene3D" id="3.40.1350.10">
    <property type="match status" value="1"/>
</dbReference>
<reference evidence="4" key="1">
    <citation type="submission" date="2020-10" db="EMBL/GenBank/DDBJ databases">
        <authorList>
            <person name="Gilroy R."/>
        </authorList>
    </citation>
    <scope>NUCLEOTIDE SEQUENCE</scope>
    <source>
        <strain evidence="4">ChiHjej12B11-7776</strain>
    </source>
</reference>
<evidence type="ECO:0000313" key="4">
    <source>
        <dbReference type="EMBL" id="HIU91379.1"/>
    </source>
</evidence>
<dbReference type="InterPro" id="IPR011856">
    <property type="entry name" value="tRNA_endonuc-like_dom_sf"/>
</dbReference>
<feature type="compositionally biased region" description="Low complexity" evidence="1">
    <location>
        <begin position="77"/>
        <end position="90"/>
    </location>
</feature>
<evidence type="ECO:0000256" key="1">
    <source>
        <dbReference type="SAM" id="MobiDB-lite"/>
    </source>
</evidence>
<protein>
    <submittedName>
        <fullName evidence="4">Restriction endonuclease</fullName>
    </submittedName>
</protein>
<feature type="compositionally biased region" description="Low complexity" evidence="1">
    <location>
        <begin position="99"/>
        <end position="117"/>
    </location>
</feature>
<feature type="transmembrane region" description="Helical" evidence="2">
    <location>
        <begin position="7"/>
        <end position="30"/>
    </location>
</feature>
<dbReference type="SUPFAM" id="SSF52980">
    <property type="entry name" value="Restriction endonuclease-like"/>
    <property type="match status" value="1"/>
</dbReference>
<keyword evidence="2" id="KW-1133">Transmembrane helix</keyword>
<dbReference type="EMBL" id="DVOC01000092">
    <property type="protein sequence ID" value="HIU91379.1"/>
    <property type="molecule type" value="Genomic_DNA"/>
</dbReference>
<evidence type="ECO:0000259" key="3">
    <source>
        <dbReference type="Pfam" id="PF04471"/>
    </source>
</evidence>
<keyword evidence="4" id="KW-0255">Endonuclease</keyword>
<sequence>MRKEIKTAFLAIGIILLLIAAACLALYFAWQGQIAEKERSTLLYVGIGCVVAAVVCVVISLCIKSQPQNKPPKSKEQPSLLSPAPSQQPARQYAQPSEQQYAQQTRQPEQQPMQQPPVDHLPQGAQPVPRQSPMLIHMGERQSTEGKFAEIAKMDKTQFVVYAARLFGYRGYRVKFTPVIDNYDVDLLVEKMGVTIAVGCVLSDKVLSAQDVAPVAEGRRYYHASAVMVVTNSYFDRSALDYAKQNNLSLVDRNVLSQDFM</sequence>
<dbReference type="GO" id="GO:0003677">
    <property type="term" value="F:DNA binding"/>
    <property type="evidence" value="ECO:0007669"/>
    <property type="project" value="InterPro"/>
</dbReference>
<feature type="transmembrane region" description="Helical" evidence="2">
    <location>
        <begin position="42"/>
        <end position="63"/>
    </location>
</feature>
<evidence type="ECO:0000256" key="2">
    <source>
        <dbReference type="SAM" id="Phobius"/>
    </source>
</evidence>
<proteinExistence type="predicted"/>
<reference evidence="4" key="2">
    <citation type="journal article" date="2021" name="PeerJ">
        <title>Extensive microbial diversity within the chicken gut microbiome revealed by metagenomics and culture.</title>
        <authorList>
            <person name="Gilroy R."/>
            <person name="Ravi A."/>
            <person name="Getino M."/>
            <person name="Pursley I."/>
            <person name="Horton D.L."/>
            <person name="Alikhan N.F."/>
            <person name="Baker D."/>
            <person name="Gharbi K."/>
            <person name="Hall N."/>
            <person name="Watson M."/>
            <person name="Adriaenssens E.M."/>
            <person name="Foster-Nyarko E."/>
            <person name="Jarju S."/>
            <person name="Secka A."/>
            <person name="Antonio M."/>
            <person name="Oren A."/>
            <person name="Chaudhuri R.R."/>
            <person name="La Ragione R."/>
            <person name="Hildebrand F."/>
            <person name="Pallen M.J."/>
        </authorList>
    </citation>
    <scope>NUCLEOTIDE SEQUENCE</scope>
    <source>
        <strain evidence="4">ChiHjej12B11-7776</strain>
    </source>
</reference>
<dbReference type="GO" id="GO:0004519">
    <property type="term" value="F:endonuclease activity"/>
    <property type="evidence" value="ECO:0007669"/>
    <property type="project" value="UniProtKB-KW"/>
</dbReference>
<keyword evidence="4" id="KW-0540">Nuclease</keyword>
<dbReference type="InterPro" id="IPR007560">
    <property type="entry name" value="Restrct_endonuc_IV_Mrr"/>
</dbReference>
<keyword evidence="2" id="KW-0472">Membrane</keyword>
<keyword evidence="4" id="KW-0378">Hydrolase</keyword>
<name>A0A9D1MXP5_9BACT</name>
<keyword evidence="2" id="KW-0812">Transmembrane</keyword>
<accession>A0A9D1MXP5</accession>
<organism evidence="4 5">
    <name type="scientific">Candidatus Fimimonas merdipullorum</name>
    <dbReference type="NCBI Taxonomy" id="2840822"/>
    <lineage>
        <taxon>Bacteria</taxon>
        <taxon>Pseudomonadati</taxon>
        <taxon>Myxococcota</taxon>
        <taxon>Myxococcia</taxon>
        <taxon>Myxococcales</taxon>
        <taxon>Cystobacterineae</taxon>
        <taxon>Myxococcaceae</taxon>
        <taxon>Myxococcaceae incertae sedis</taxon>
        <taxon>Candidatus Fimimonas</taxon>
    </lineage>
</organism>
<feature type="region of interest" description="Disordered" evidence="1">
    <location>
        <begin position="66"/>
        <end position="131"/>
    </location>
</feature>
<dbReference type="Proteomes" id="UP000886852">
    <property type="component" value="Unassembled WGS sequence"/>
</dbReference>
<gene>
    <name evidence="4" type="ORF">IAC72_05165</name>
</gene>
<dbReference type="Pfam" id="PF04471">
    <property type="entry name" value="Mrr_cat"/>
    <property type="match status" value="1"/>
</dbReference>